<dbReference type="InterPro" id="IPR000182">
    <property type="entry name" value="GNAT_dom"/>
</dbReference>
<dbReference type="FunCoup" id="A0A0R2FR11">
    <property type="interactions" value="40"/>
</dbReference>
<keyword evidence="2" id="KW-0012">Acyltransferase</keyword>
<dbReference type="PATRIC" id="fig|1123500.6.peg.1210"/>
<dbReference type="EMBL" id="JQAX01000005">
    <property type="protein sequence ID" value="KRN30784.1"/>
    <property type="molecule type" value="Genomic_DNA"/>
</dbReference>
<evidence type="ECO:0000313" key="5">
    <source>
        <dbReference type="Proteomes" id="UP000051296"/>
    </source>
</evidence>
<dbReference type="STRING" id="1123500.GCA_000420365_01344"/>
<feature type="domain" description="N-acetyltransferase" evidence="3">
    <location>
        <begin position="14"/>
        <end position="183"/>
    </location>
</feature>
<evidence type="ECO:0000313" key="4">
    <source>
        <dbReference type="EMBL" id="KRN30784.1"/>
    </source>
</evidence>
<name>A0A0R2FR11_9LACO</name>
<dbReference type="PANTHER" id="PTHR42919">
    <property type="entry name" value="N-ALPHA-ACETYLTRANSFERASE"/>
    <property type="match status" value="1"/>
</dbReference>
<dbReference type="CDD" id="cd04301">
    <property type="entry name" value="NAT_SF"/>
    <property type="match status" value="1"/>
</dbReference>
<dbReference type="Pfam" id="PF00583">
    <property type="entry name" value="Acetyltransf_1"/>
    <property type="match status" value="1"/>
</dbReference>
<sequence>MDRAVKEKAIMQIISLRRVQPSDVEQLQAISRITFADTFAGANTEADMKKHLASAYAKEQLLAEIETPASYFYFGMIDNQCAGYLKLNVDQAQSEDRGATTLEVERIYILPAFKRQGLGRTFLQAAERLAQDLGKERIWLGVWEENTAALAFYIKMGFEQVGQHVFVLGNDRQTDLIMEKRLATAE</sequence>
<dbReference type="Gene3D" id="3.40.630.30">
    <property type="match status" value="1"/>
</dbReference>
<dbReference type="SUPFAM" id="SSF55729">
    <property type="entry name" value="Acyl-CoA N-acyltransferases (Nat)"/>
    <property type="match status" value="1"/>
</dbReference>
<dbReference type="InterPro" id="IPR051556">
    <property type="entry name" value="N-term/lysine_N-AcTrnsfr"/>
</dbReference>
<dbReference type="GO" id="GO:0016747">
    <property type="term" value="F:acyltransferase activity, transferring groups other than amino-acyl groups"/>
    <property type="evidence" value="ECO:0007669"/>
    <property type="project" value="InterPro"/>
</dbReference>
<dbReference type="AlphaFoldDB" id="A0A0R2FR11"/>
<dbReference type="eggNOG" id="COG0456">
    <property type="taxonomic scope" value="Bacteria"/>
</dbReference>
<evidence type="ECO:0000259" key="3">
    <source>
        <dbReference type="PROSITE" id="PS51186"/>
    </source>
</evidence>
<protein>
    <submittedName>
        <fullName evidence="4">N-acetyltransferase</fullName>
    </submittedName>
</protein>
<dbReference type="InParanoid" id="A0A0R2FR11"/>
<keyword evidence="5" id="KW-1185">Reference proteome</keyword>
<evidence type="ECO:0000256" key="1">
    <source>
        <dbReference type="ARBA" id="ARBA00022679"/>
    </source>
</evidence>
<dbReference type="Proteomes" id="UP000051296">
    <property type="component" value="Unassembled WGS sequence"/>
</dbReference>
<reference evidence="4 5" key="1">
    <citation type="journal article" date="2015" name="Genome Announc.">
        <title>Expanding the biotechnology potential of lactobacilli through comparative genomics of 213 strains and associated genera.</title>
        <authorList>
            <person name="Sun Z."/>
            <person name="Harris H.M."/>
            <person name="McCann A."/>
            <person name="Guo C."/>
            <person name="Argimon S."/>
            <person name="Zhang W."/>
            <person name="Yang X."/>
            <person name="Jeffery I.B."/>
            <person name="Cooney J.C."/>
            <person name="Kagawa T.F."/>
            <person name="Liu W."/>
            <person name="Song Y."/>
            <person name="Salvetti E."/>
            <person name="Wrobel A."/>
            <person name="Rasinkangas P."/>
            <person name="Parkhill J."/>
            <person name="Rea M.C."/>
            <person name="O'Sullivan O."/>
            <person name="Ritari J."/>
            <person name="Douillard F.P."/>
            <person name="Paul Ross R."/>
            <person name="Yang R."/>
            <person name="Briner A.E."/>
            <person name="Felis G.E."/>
            <person name="de Vos W.M."/>
            <person name="Barrangou R."/>
            <person name="Klaenhammer T.R."/>
            <person name="Caufield P.W."/>
            <person name="Cui Y."/>
            <person name="Zhang H."/>
            <person name="O'Toole P.W."/>
        </authorList>
    </citation>
    <scope>NUCLEOTIDE SEQUENCE [LARGE SCALE GENOMIC DNA]</scope>
    <source>
        <strain evidence="4 5">DSM 20190</strain>
    </source>
</reference>
<comment type="caution">
    <text evidence="4">The sequence shown here is derived from an EMBL/GenBank/DDBJ whole genome shotgun (WGS) entry which is preliminary data.</text>
</comment>
<dbReference type="InterPro" id="IPR016181">
    <property type="entry name" value="Acyl_CoA_acyltransferase"/>
</dbReference>
<dbReference type="PROSITE" id="PS51186">
    <property type="entry name" value="GNAT"/>
    <property type="match status" value="1"/>
</dbReference>
<gene>
    <name evidence="4" type="ORF">IV68_GL001211</name>
</gene>
<organism evidence="4 5">
    <name type="scientific">Weissella halotolerans DSM 20190</name>
    <dbReference type="NCBI Taxonomy" id="1123500"/>
    <lineage>
        <taxon>Bacteria</taxon>
        <taxon>Bacillati</taxon>
        <taxon>Bacillota</taxon>
        <taxon>Bacilli</taxon>
        <taxon>Lactobacillales</taxon>
        <taxon>Lactobacillaceae</taxon>
        <taxon>Weissella</taxon>
    </lineage>
</organism>
<evidence type="ECO:0000256" key="2">
    <source>
        <dbReference type="ARBA" id="ARBA00023315"/>
    </source>
</evidence>
<accession>A0A0R2FR11</accession>
<proteinExistence type="predicted"/>
<keyword evidence="1 4" id="KW-0808">Transferase</keyword>
<dbReference type="PANTHER" id="PTHR42919:SF8">
    <property type="entry name" value="N-ALPHA-ACETYLTRANSFERASE 50"/>
    <property type="match status" value="1"/>
</dbReference>